<dbReference type="InterPro" id="IPR023401">
    <property type="entry name" value="ODC_N"/>
</dbReference>
<accession>A0A1G5S615</accession>
<dbReference type="InterPro" id="IPR036291">
    <property type="entry name" value="NAD(P)-bd_dom_sf"/>
</dbReference>
<dbReference type="OrthoDB" id="9792005at2"/>
<dbReference type="EMBL" id="FMWL01000023">
    <property type="protein sequence ID" value="SCZ81784.1"/>
    <property type="molecule type" value="Genomic_DNA"/>
</dbReference>
<dbReference type="SUPFAM" id="SSF51735">
    <property type="entry name" value="NAD(P)-binding Rossmann-fold domains"/>
    <property type="match status" value="1"/>
</dbReference>
<dbReference type="InterPro" id="IPR003462">
    <property type="entry name" value="ODC_Mu_crystall"/>
</dbReference>
<evidence type="ECO:0000313" key="1">
    <source>
        <dbReference type="EMBL" id="SCZ81784.1"/>
    </source>
</evidence>
<organism evidence="1 2">
    <name type="scientific">Acidaminobacter hydrogenoformans DSM 2784</name>
    <dbReference type="NCBI Taxonomy" id="1120920"/>
    <lineage>
        <taxon>Bacteria</taxon>
        <taxon>Bacillati</taxon>
        <taxon>Bacillota</taxon>
        <taxon>Clostridia</taxon>
        <taxon>Peptostreptococcales</taxon>
        <taxon>Acidaminobacteraceae</taxon>
        <taxon>Acidaminobacter</taxon>
    </lineage>
</organism>
<dbReference type="Proteomes" id="UP000199208">
    <property type="component" value="Unassembled WGS sequence"/>
</dbReference>
<dbReference type="RefSeq" id="WP_092592941.1">
    <property type="nucleotide sequence ID" value="NZ_FMWL01000023.1"/>
</dbReference>
<gene>
    <name evidence="1" type="ORF">SAMN03080599_03028</name>
</gene>
<dbReference type="STRING" id="1120920.SAMN03080599_03028"/>
<dbReference type="Pfam" id="PF02423">
    <property type="entry name" value="OCD_Mu_crystall"/>
    <property type="match status" value="1"/>
</dbReference>
<protein>
    <submittedName>
        <fullName evidence="1">Ornithine cyclodeaminase</fullName>
    </submittedName>
</protein>
<dbReference type="AlphaFoldDB" id="A0A1G5S615"/>
<dbReference type="GO" id="GO:0005737">
    <property type="term" value="C:cytoplasm"/>
    <property type="evidence" value="ECO:0007669"/>
    <property type="project" value="TreeGrafter"/>
</dbReference>
<proteinExistence type="predicted"/>
<keyword evidence="2" id="KW-1185">Reference proteome</keyword>
<dbReference type="PIRSF" id="PIRSF001439">
    <property type="entry name" value="CryM"/>
    <property type="match status" value="1"/>
</dbReference>
<dbReference type="Gene3D" id="3.30.1780.10">
    <property type="entry name" value="ornithine cyclodeaminase, domain 1"/>
    <property type="match status" value="1"/>
</dbReference>
<sequence length="335" mass="37118">MLFLNEKAMRSAISLPQVMDQVEDAYRIYASGDFFMPHRISVTHEDNTLIYMPSFQKDVLGTKYLTIFPGNPKKGLKYIDGLMLLSDGETGKILSIMDGSYLTVLRTGAVGGVGVRLFTSEDSHSLGVIGIGSQSFYQILYATASRDIRDVYLYNHSPKDYGTYISDLKTAMGSDQPHPAFHICDSAAALVRQSDIVITTTNASHPVIPDDPALLKGKHFIGIGSYKPDMREFPPAIWQLVDHVYTEMPYACEESGDLAQPIEEGLLKTEQVRYVGDLLNGMQARGEHQDHRPKPPQKGETTFFKSVGMGLLDLKVAQLLYTEAIRKGLGQAVDF</sequence>
<name>A0A1G5S615_9FIRM</name>
<dbReference type="PANTHER" id="PTHR13812:SF19">
    <property type="entry name" value="KETIMINE REDUCTASE MU-CRYSTALLIN"/>
    <property type="match status" value="1"/>
</dbReference>
<reference evidence="1 2" key="1">
    <citation type="submission" date="2016-10" db="EMBL/GenBank/DDBJ databases">
        <authorList>
            <person name="de Groot N.N."/>
        </authorList>
    </citation>
    <scope>NUCLEOTIDE SEQUENCE [LARGE SCALE GENOMIC DNA]</scope>
    <source>
        <strain evidence="1 2">DSM 2784</strain>
    </source>
</reference>
<evidence type="ECO:0000313" key="2">
    <source>
        <dbReference type="Proteomes" id="UP000199208"/>
    </source>
</evidence>
<dbReference type="Gene3D" id="3.40.50.720">
    <property type="entry name" value="NAD(P)-binding Rossmann-like Domain"/>
    <property type="match status" value="1"/>
</dbReference>
<dbReference type="PANTHER" id="PTHR13812">
    <property type="entry name" value="KETIMINE REDUCTASE MU-CRYSTALLIN"/>
    <property type="match status" value="1"/>
</dbReference>